<gene>
    <name evidence="2" type="ORF">TELCIR_07927</name>
</gene>
<name>A0A2G9UJ74_TELCI</name>
<dbReference type="Proteomes" id="UP000230423">
    <property type="component" value="Unassembled WGS sequence"/>
</dbReference>
<protein>
    <submittedName>
        <fullName evidence="2">Uncharacterized protein</fullName>
    </submittedName>
</protein>
<accession>A0A2G9UJ74</accession>
<feature type="region of interest" description="Disordered" evidence="1">
    <location>
        <begin position="62"/>
        <end position="101"/>
    </location>
</feature>
<proteinExistence type="predicted"/>
<evidence type="ECO:0000256" key="1">
    <source>
        <dbReference type="SAM" id="MobiDB-lite"/>
    </source>
</evidence>
<evidence type="ECO:0000313" key="3">
    <source>
        <dbReference type="Proteomes" id="UP000230423"/>
    </source>
</evidence>
<sequence length="101" mass="10423">MIIANSGDSNPLALLSAAAAASEQSSCAVTPSINNVKDEPREAPMDIDAVAQAAQIHSQLNGRLEAHDPDATPPAEDESRLVVDEPQQSPQPQPAPVASSC</sequence>
<dbReference type="AlphaFoldDB" id="A0A2G9UJ74"/>
<dbReference type="EMBL" id="KZ346346">
    <property type="protein sequence ID" value="PIO70226.1"/>
    <property type="molecule type" value="Genomic_DNA"/>
</dbReference>
<reference evidence="2 3" key="1">
    <citation type="submission" date="2015-09" db="EMBL/GenBank/DDBJ databases">
        <title>Draft genome of the parasitic nematode Teladorsagia circumcincta isolate WARC Sus (inbred).</title>
        <authorList>
            <person name="Mitreva M."/>
        </authorList>
    </citation>
    <scope>NUCLEOTIDE SEQUENCE [LARGE SCALE GENOMIC DNA]</scope>
    <source>
        <strain evidence="2 3">S</strain>
    </source>
</reference>
<dbReference type="OrthoDB" id="5830876at2759"/>
<keyword evidence="3" id="KW-1185">Reference proteome</keyword>
<evidence type="ECO:0000313" key="2">
    <source>
        <dbReference type="EMBL" id="PIO70226.1"/>
    </source>
</evidence>
<organism evidence="2 3">
    <name type="scientific">Teladorsagia circumcincta</name>
    <name type="common">Brown stomach worm</name>
    <name type="synonym">Ostertagia circumcincta</name>
    <dbReference type="NCBI Taxonomy" id="45464"/>
    <lineage>
        <taxon>Eukaryota</taxon>
        <taxon>Metazoa</taxon>
        <taxon>Ecdysozoa</taxon>
        <taxon>Nematoda</taxon>
        <taxon>Chromadorea</taxon>
        <taxon>Rhabditida</taxon>
        <taxon>Rhabditina</taxon>
        <taxon>Rhabditomorpha</taxon>
        <taxon>Strongyloidea</taxon>
        <taxon>Trichostrongylidae</taxon>
        <taxon>Teladorsagia</taxon>
    </lineage>
</organism>